<evidence type="ECO:0000313" key="3">
    <source>
        <dbReference type="Proteomes" id="UP000637239"/>
    </source>
</evidence>
<gene>
    <name evidence="2" type="ORF">ACHE_31105S</name>
</gene>
<dbReference type="GeneID" id="66981477"/>
<dbReference type="Proteomes" id="UP000637239">
    <property type="component" value="Chromosome 3"/>
</dbReference>
<feature type="compositionally biased region" description="Basic and acidic residues" evidence="1">
    <location>
        <begin position="50"/>
        <end position="64"/>
    </location>
</feature>
<reference evidence="2" key="2">
    <citation type="submission" date="2021-02" db="EMBL/GenBank/DDBJ databases">
        <title>Aspergillus chevalieri M1 genome sequence.</title>
        <authorList>
            <person name="Kadooka C."/>
            <person name="Mori K."/>
            <person name="Futagami T."/>
        </authorList>
    </citation>
    <scope>NUCLEOTIDE SEQUENCE</scope>
    <source>
        <strain evidence="2">M1</strain>
    </source>
</reference>
<name>A0A7R7VLW7_ASPCH</name>
<feature type="compositionally biased region" description="Acidic residues" evidence="1">
    <location>
        <begin position="259"/>
        <end position="269"/>
    </location>
</feature>
<reference evidence="2" key="1">
    <citation type="submission" date="2021-01" db="EMBL/GenBank/DDBJ databases">
        <authorList>
            <consortium name="Aspergillus chevalieri M1 genome sequencing consortium"/>
            <person name="Kazuki M."/>
            <person name="Futagami T."/>
        </authorList>
    </citation>
    <scope>NUCLEOTIDE SEQUENCE</scope>
    <source>
        <strain evidence="2">M1</strain>
    </source>
</reference>
<protein>
    <submittedName>
        <fullName evidence="2">Uncharacterized protein</fullName>
    </submittedName>
</protein>
<evidence type="ECO:0000313" key="2">
    <source>
        <dbReference type="EMBL" id="BCR87118.1"/>
    </source>
</evidence>
<dbReference type="RefSeq" id="XP_043135640.1">
    <property type="nucleotide sequence ID" value="XM_043277797.1"/>
</dbReference>
<feature type="region of interest" description="Disordered" evidence="1">
    <location>
        <begin position="232"/>
        <end position="269"/>
    </location>
</feature>
<accession>A0A7R7VLW7</accession>
<feature type="compositionally biased region" description="Acidic residues" evidence="1">
    <location>
        <begin position="65"/>
        <end position="86"/>
    </location>
</feature>
<organism evidence="2 3">
    <name type="scientific">Aspergillus chevalieri</name>
    <name type="common">Eurotium chevalieri</name>
    <dbReference type="NCBI Taxonomy" id="182096"/>
    <lineage>
        <taxon>Eukaryota</taxon>
        <taxon>Fungi</taxon>
        <taxon>Dikarya</taxon>
        <taxon>Ascomycota</taxon>
        <taxon>Pezizomycotina</taxon>
        <taxon>Eurotiomycetes</taxon>
        <taxon>Eurotiomycetidae</taxon>
        <taxon>Eurotiales</taxon>
        <taxon>Aspergillaceae</taxon>
        <taxon>Aspergillus</taxon>
        <taxon>Aspergillus subgen. Aspergillus</taxon>
    </lineage>
</organism>
<feature type="compositionally biased region" description="Basic and acidic residues" evidence="1">
    <location>
        <begin position="238"/>
        <end position="247"/>
    </location>
</feature>
<evidence type="ECO:0000256" key="1">
    <source>
        <dbReference type="SAM" id="MobiDB-lite"/>
    </source>
</evidence>
<proteinExistence type="predicted"/>
<sequence length="439" mass="50611">MRLRCYIRAIMEAYHKSRRACHNCFRPGTSSSTSSEASARSKSTAPTIYSDHRPTSKQKEKQPVDPEDDDEAEVLESVEYGDDDEVSAIGPKDSASTYASTVPEDIPEEEPRYVVVERRPEFFPTDPLPSNPLSFGDLFPSSRRLLIRHDDSTLDGNMNLRVDTMVPHRAGFQQDITLFHLRMYDLFSRKFSFRRYCRDSGREVCHTERKRASSPGLDKRLTRSWSTALASLRSNHGSPERRRRDSGSKSLNDAPVVPTDEEFDQDDDDREQMPFVDTTMMEFSNYAHVEVKRGISKHYEFEYWTTKYQWRRQCRKEGNLRDLVSYYLVNMQTSKTVAHLVPDIMTPMEAIEEEDKGGWIPPSSLWISESTEYERMTDVADAIVATGLIVLVDDCIRRRWHSSRSAHLLDPMRAFSSKSIDLLGPKRLIDEVFHRRGSA</sequence>
<feature type="region of interest" description="Disordered" evidence="1">
    <location>
        <begin position="22"/>
        <end position="110"/>
    </location>
</feature>
<keyword evidence="3" id="KW-1185">Reference proteome</keyword>
<dbReference type="EMBL" id="AP024418">
    <property type="protein sequence ID" value="BCR87118.1"/>
    <property type="molecule type" value="Genomic_DNA"/>
</dbReference>
<dbReference type="KEGG" id="ache:ACHE_31105S"/>
<feature type="compositionally biased region" description="Low complexity" evidence="1">
    <location>
        <begin position="29"/>
        <end position="45"/>
    </location>
</feature>
<dbReference type="AlphaFoldDB" id="A0A7R7VLW7"/>